<proteinExistence type="predicted"/>
<name>A0A2T5C4G8_9BACT</name>
<feature type="transmembrane region" description="Helical" evidence="1">
    <location>
        <begin position="15"/>
        <end position="33"/>
    </location>
</feature>
<keyword evidence="1" id="KW-1133">Transmembrane helix</keyword>
<comment type="caution">
    <text evidence="2">The sequence shown here is derived from an EMBL/GenBank/DDBJ whole genome shotgun (WGS) entry which is preliminary data.</text>
</comment>
<dbReference type="InterPro" id="IPR025250">
    <property type="entry name" value="DUF4199"/>
</dbReference>
<dbReference type="AlphaFoldDB" id="A0A2T5C4G8"/>
<evidence type="ECO:0000313" key="2">
    <source>
        <dbReference type="EMBL" id="PTN09760.1"/>
    </source>
</evidence>
<protein>
    <submittedName>
        <fullName evidence="2">Uncharacterized protein DUF4199</fullName>
    </submittedName>
</protein>
<reference evidence="2 3" key="1">
    <citation type="submission" date="2018-04" db="EMBL/GenBank/DDBJ databases">
        <title>Genomic Encyclopedia of Archaeal and Bacterial Type Strains, Phase II (KMG-II): from individual species to whole genera.</title>
        <authorList>
            <person name="Goeker M."/>
        </authorList>
    </citation>
    <scope>NUCLEOTIDE SEQUENCE [LARGE SCALE GENOMIC DNA]</scope>
    <source>
        <strain evidence="2 3">DSM 28823</strain>
    </source>
</reference>
<keyword evidence="3" id="KW-1185">Reference proteome</keyword>
<keyword evidence="1" id="KW-0812">Transmembrane</keyword>
<dbReference type="Proteomes" id="UP000243525">
    <property type="component" value="Unassembled WGS sequence"/>
</dbReference>
<evidence type="ECO:0000313" key="3">
    <source>
        <dbReference type="Proteomes" id="UP000243525"/>
    </source>
</evidence>
<organism evidence="2 3">
    <name type="scientific">Mangrovibacterium marinum</name>
    <dbReference type="NCBI Taxonomy" id="1639118"/>
    <lineage>
        <taxon>Bacteria</taxon>
        <taxon>Pseudomonadati</taxon>
        <taxon>Bacteroidota</taxon>
        <taxon>Bacteroidia</taxon>
        <taxon>Marinilabiliales</taxon>
        <taxon>Prolixibacteraceae</taxon>
        <taxon>Mangrovibacterium</taxon>
    </lineage>
</organism>
<feature type="transmembrane region" description="Helical" evidence="1">
    <location>
        <begin position="80"/>
        <end position="101"/>
    </location>
</feature>
<dbReference type="EMBL" id="QAAD01000003">
    <property type="protein sequence ID" value="PTN09760.1"/>
    <property type="molecule type" value="Genomic_DNA"/>
</dbReference>
<dbReference type="Pfam" id="PF13858">
    <property type="entry name" value="DUF4199"/>
    <property type="match status" value="1"/>
</dbReference>
<sequence>MQTENSPLKLALTNGIYYALIVISVQLIIWATAIIEKTGLFSSFFIMFFNLGILIFFLLFCTKKYRDNLLNGTITFGQAFIYGLMIVVFSSIITGLFQYILNRYIDPDYAQRMINAIQEKTYQFMLNNGVPEDQIDQAMVKFDTQTVQTPLQALTDSLKSGVLLGSIISLITSLIVKKNTSDSGYEKAMSELDSQE</sequence>
<dbReference type="RefSeq" id="WP_107821146.1">
    <property type="nucleotide sequence ID" value="NZ_OY782574.1"/>
</dbReference>
<feature type="transmembrane region" description="Helical" evidence="1">
    <location>
        <begin position="40"/>
        <end position="60"/>
    </location>
</feature>
<keyword evidence="1" id="KW-0472">Membrane</keyword>
<dbReference type="OrthoDB" id="1122768at2"/>
<evidence type="ECO:0000256" key="1">
    <source>
        <dbReference type="SAM" id="Phobius"/>
    </source>
</evidence>
<gene>
    <name evidence="2" type="ORF">C8N47_10354</name>
</gene>
<accession>A0A2T5C4G8</accession>